<reference evidence="2" key="1">
    <citation type="submission" date="2018-11" db="EMBL/GenBank/DDBJ databases">
        <authorList>
            <person name="Alioto T."/>
            <person name="Alioto T."/>
        </authorList>
    </citation>
    <scope>NUCLEOTIDE SEQUENCE</scope>
</reference>
<gene>
    <name evidence="2" type="ORF">MGAL_10B005872</name>
</gene>
<sequence>MGYSMNSSQTCTLYELVISNGVNMPTDEVKVDLQNSGGMPSRGADWTNRPVVNFQKVTDGGNVGSDWNNRPVVHLQKISDIGNVGADWNSRPLVHLRKVSDIDNVGTEWTNRPERHSQNGDQMPIGGITIDLQNNGVMPNAGQHWATNRPGSQFQIAGSMGNTGTEWTNIPDRHLQNGGIMGKAEAEWTNRPERHLQNGGGIGNTGTEWVNRQGNQHGRSADILTSAVGNWLTDVPVPTRNTEWGGGTANSNGQSLQSSSNQNSGWLDAQGNINGGWIDMAGDRLLFDRVGTEELHHDIAVGGNPITSNGRGTTTETIGLRDSSIGSNGGEQFLIDVGSNIPTNFAAMDSVGRQVIGRPNLAHLQQRHNWAQPLERQTTAINPSDNSRTTSNNAVGPMVLIVHLQGNQGTEKGLSNVGNVVPSTGVNGLPVSRNMDNRNLLSNVEVGGGKRSNVRLAGQRLTDSPNMFTSGSERRLGMTKSNFNSRRFGNPDHFGDTRSNSIMPNRAQNINKFFNRQRMSLNGLYDAKGNNFNVNGVQKSLDGMSIDTSNSAIQRPNMLDSNFGAFGKIQYTPIPQALRSDPWYVSSLTERRDFGVKTRPNGDPSSMIYDSNNRLVRQKDRLYGHKGAMQLYGKPKGLYGTRNAKYYGKQYVPNKKRYGKSYKKHYGKKVDIYKRK</sequence>
<evidence type="ECO:0000256" key="1">
    <source>
        <dbReference type="SAM" id="MobiDB-lite"/>
    </source>
</evidence>
<dbReference type="EMBL" id="UYJE01002795">
    <property type="protein sequence ID" value="VDI13761.1"/>
    <property type="molecule type" value="Genomic_DNA"/>
</dbReference>
<proteinExistence type="predicted"/>
<organism evidence="2 3">
    <name type="scientific">Mytilus galloprovincialis</name>
    <name type="common">Mediterranean mussel</name>
    <dbReference type="NCBI Taxonomy" id="29158"/>
    <lineage>
        <taxon>Eukaryota</taxon>
        <taxon>Metazoa</taxon>
        <taxon>Spiralia</taxon>
        <taxon>Lophotrochozoa</taxon>
        <taxon>Mollusca</taxon>
        <taxon>Bivalvia</taxon>
        <taxon>Autobranchia</taxon>
        <taxon>Pteriomorphia</taxon>
        <taxon>Mytilida</taxon>
        <taxon>Mytiloidea</taxon>
        <taxon>Mytilidae</taxon>
        <taxon>Mytilinae</taxon>
        <taxon>Mytilus</taxon>
    </lineage>
</organism>
<dbReference type="AlphaFoldDB" id="A0A8B6D4K5"/>
<dbReference type="OrthoDB" id="10380348at2759"/>
<accession>A0A8B6D4K5</accession>
<keyword evidence="3" id="KW-1185">Reference proteome</keyword>
<comment type="caution">
    <text evidence="2">The sequence shown here is derived from an EMBL/GenBank/DDBJ whole genome shotgun (WGS) entry which is preliminary data.</text>
</comment>
<evidence type="ECO:0000313" key="3">
    <source>
        <dbReference type="Proteomes" id="UP000596742"/>
    </source>
</evidence>
<protein>
    <submittedName>
        <fullName evidence="2">Uncharacterized protein</fullName>
    </submittedName>
</protein>
<name>A0A8B6D4K5_MYTGA</name>
<feature type="compositionally biased region" description="Low complexity" evidence="1">
    <location>
        <begin position="250"/>
        <end position="265"/>
    </location>
</feature>
<feature type="region of interest" description="Disordered" evidence="1">
    <location>
        <begin position="241"/>
        <end position="267"/>
    </location>
</feature>
<dbReference type="Proteomes" id="UP000596742">
    <property type="component" value="Unassembled WGS sequence"/>
</dbReference>
<evidence type="ECO:0000313" key="2">
    <source>
        <dbReference type="EMBL" id="VDI13761.1"/>
    </source>
</evidence>